<dbReference type="Pfam" id="PF03702">
    <property type="entry name" value="AnmK"/>
    <property type="match status" value="1"/>
</dbReference>
<evidence type="ECO:0000313" key="3">
    <source>
        <dbReference type="Proteomes" id="UP000542405"/>
    </source>
</evidence>
<protein>
    <recommendedName>
        <fullName evidence="4">Anhydro-N-acetylmuramic acid kinase</fullName>
    </recommendedName>
</protein>
<evidence type="ECO:0000313" key="2">
    <source>
        <dbReference type="EMBL" id="NMU91160.1"/>
    </source>
</evidence>
<proteinExistence type="predicted"/>
<dbReference type="Proteomes" id="UP000542405">
    <property type="component" value="Unassembled WGS sequence"/>
</dbReference>
<dbReference type="GO" id="GO:0006040">
    <property type="term" value="P:amino sugar metabolic process"/>
    <property type="evidence" value="ECO:0007669"/>
    <property type="project" value="InterPro"/>
</dbReference>
<organism evidence="2 3">
    <name type="scientific">Achromobacter ruhlandii</name>
    <dbReference type="NCBI Taxonomy" id="72557"/>
    <lineage>
        <taxon>Bacteria</taxon>
        <taxon>Pseudomonadati</taxon>
        <taxon>Pseudomonadota</taxon>
        <taxon>Betaproteobacteria</taxon>
        <taxon>Burkholderiales</taxon>
        <taxon>Alcaligenaceae</taxon>
        <taxon>Achromobacter</taxon>
    </lineage>
</organism>
<dbReference type="EMBL" id="JABBZE010000173">
    <property type="protein sequence ID" value="NMU91160.1"/>
    <property type="molecule type" value="Genomic_DNA"/>
</dbReference>
<evidence type="ECO:0008006" key="4">
    <source>
        <dbReference type="Google" id="ProtNLM"/>
    </source>
</evidence>
<reference evidence="2 3" key="1">
    <citation type="submission" date="2020-04" db="EMBL/GenBank/DDBJ databases">
        <title>Achromobacter ruhlandii genome sequencing and assembly.</title>
        <authorList>
            <person name="Martins R.C.R."/>
            <person name="Perdigao-Neto L.V."/>
            <person name="Levin A.S.S."/>
            <person name="Costa S.F."/>
        </authorList>
    </citation>
    <scope>NUCLEOTIDE SEQUENCE [LARGE SCALE GENOMIC DNA]</scope>
    <source>
        <strain evidence="2 3">9035ralo</strain>
    </source>
</reference>
<evidence type="ECO:0000256" key="1">
    <source>
        <dbReference type="SAM" id="MobiDB-lite"/>
    </source>
</evidence>
<sequence>MTVPQHFIGLMSGTSVDGVDGVLARLRDGQPPQVLASANLPMPAALRTEFLALNQAGDDELARAPLPANQLAPLHPQATPALVATPRPPAQDIAAPPPHVPTARTCARRARTLHYHPHTPTPPPP</sequence>
<gene>
    <name evidence="2" type="ORF">HGQ98_15540</name>
</gene>
<dbReference type="GO" id="GO:0005524">
    <property type="term" value="F:ATP binding"/>
    <property type="evidence" value="ECO:0007669"/>
    <property type="project" value="InterPro"/>
</dbReference>
<feature type="region of interest" description="Disordered" evidence="1">
    <location>
        <begin position="80"/>
        <end position="102"/>
    </location>
</feature>
<feature type="non-terminal residue" evidence="2">
    <location>
        <position position="125"/>
    </location>
</feature>
<dbReference type="GO" id="GO:0016773">
    <property type="term" value="F:phosphotransferase activity, alcohol group as acceptor"/>
    <property type="evidence" value="ECO:0007669"/>
    <property type="project" value="InterPro"/>
</dbReference>
<dbReference type="InterPro" id="IPR005338">
    <property type="entry name" value="Anhydro_N_Ac-Mur_kinase"/>
</dbReference>
<accession>A0A848NJT8</accession>
<dbReference type="RefSeq" id="WP_169536884.1">
    <property type="nucleotide sequence ID" value="NZ_JABBZE010000173.1"/>
</dbReference>
<name>A0A848NJT8_9BURK</name>
<dbReference type="Gene3D" id="3.30.420.40">
    <property type="match status" value="1"/>
</dbReference>
<comment type="caution">
    <text evidence="2">The sequence shown here is derived from an EMBL/GenBank/DDBJ whole genome shotgun (WGS) entry which is preliminary data.</text>
</comment>
<dbReference type="AlphaFoldDB" id="A0A848NJT8"/>
<dbReference type="GO" id="GO:0009254">
    <property type="term" value="P:peptidoglycan turnover"/>
    <property type="evidence" value="ECO:0007669"/>
    <property type="project" value="InterPro"/>
</dbReference>